<dbReference type="EMBL" id="BNAS01000003">
    <property type="protein sequence ID" value="GHH72533.1"/>
    <property type="molecule type" value="Genomic_DNA"/>
</dbReference>
<dbReference type="InterPro" id="IPR003961">
    <property type="entry name" value="FN3_dom"/>
</dbReference>
<comment type="caution">
    <text evidence="8">The sequence shown here is derived from an EMBL/GenBank/DDBJ whole genome shotgun (WGS) entry which is preliminary data.</text>
</comment>
<sequence length="1091" mass="113961">MSHRSLPGRRVSAVLASITLVVTSLVTTPSASATEVAQVAAEVVEPASDPVSVSADALPTVQVDGIVWKQVIVGDTVYVGGEFANARPAGAAPGTNLVPRTNLLAYDLATGVLDTSFNHTLNGNVTDLAASPDGTRLYAVGSFTTVDGVTRSRIAAFNLPSGTLNTSFAPNMNGNTKSVAATNTTVYAGGYFSAVNGHTRYRVAAINAANGVLRPGFVPVVDDRQVQSIVVAPDEQSVVISGTFTSVNSDTANSYGIAWLDAATGANRTLPVNSRVRNAGDNSSVLRVATTGDAWYGVGWHYGRGGTTEGTFKVSWTDGTLIWIEDCHGDTYDVAPLGDVVYTASHKHYCGNSGGFPQTDPWTFYHSTAWTDEVRGTNTKDIYGYPDHPGTPRPEPLTWYPQTDVGTYSGKSQAVWTVTGNADYVLYGGEFPKVNGVAQQGLVRYTKRTAAPNASGPVPSGADLNPPVVSVSAGTVRVGLNTTWDRDDEALTYRVYRDSDSAAPIFEETISTKFWQPETRTVRDTGLVPGSSHRYRLTVTDPWGNVKRSEWIDVTVSDAPRSDYADTVVQDGATHLWRLGEPAGSTTTYDWAGAGDMTVPTSVQLGTTGAIADDPNTAVTFQNTSSSRLVSPARVAGPDTFSIETWVKGTGTGRIVGFANSNSATGTSSSYDRHLYIDSGGRITFGVYPGQVRTLRSPAPVNDGAWHHVVGTLGAGGMQLFVDGVQVGTRTDTTSGQSYSGYWRIGADTLSSWPNRPLLSDRFAGSIDDVAIYPTALSTATVLDHYTVAANGRPNRPPVAAASASINGFDLTVDGTGSSDPDGPISSWHWNFGDGATGSGPEATHTYAEPGTYTVTLTVTDPDGATDQDTLQVEATAPAEFATDGFGRNVAGSWGTAPVGGAWTLSGTASSFSVAGGEGLMALPTAGTNRKAQLQGVSAEDVEIRSVLSLEEISDGGGTFVSLAGRTSGFSSEYRAKVWVKSTGAVQLQLNALQSGETTLAAANITGLSVGAGERLAVRMQVTGSSPTTIRAKVWAAGTAEPAAWQLTTTSSTPELQDAGAVGYAVSNAGSVTTGANVVRLDDFWAGPLAP</sequence>
<keyword evidence="3" id="KW-0326">Glycosidase</keyword>
<protein>
    <recommendedName>
        <fullName evidence="10">PKD domain-containing protein</fullName>
    </recommendedName>
</protein>
<evidence type="ECO:0000256" key="2">
    <source>
        <dbReference type="ARBA" id="ARBA00023157"/>
    </source>
</evidence>
<organism evidence="8 9">
    <name type="scientific">Promicromonospora soli</name>
    <dbReference type="NCBI Taxonomy" id="2035533"/>
    <lineage>
        <taxon>Bacteria</taxon>
        <taxon>Bacillati</taxon>
        <taxon>Actinomycetota</taxon>
        <taxon>Actinomycetes</taxon>
        <taxon>Micrococcales</taxon>
        <taxon>Promicromonosporaceae</taxon>
        <taxon>Promicromonospora</taxon>
    </lineage>
</organism>
<evidence type="ECO:0000313" key="9">
    <source>
        <dbReference type="Proteomes" id="UP000627369"/>
    </source>
</evidence>
<dbReference type="SMART" id="SM00560">
    <property type="entry name" value="LamGL"/>
    <property type="match status" value="1"/>
</dbReference>
<dbReference type="SUPFAM" id="SSF50969">
    <property type="entry name" value="YVTN repeat-like/Quinoprotein amine dehydrogenase"/>
    <property type="match status" value="1"/>
</dbReference>
<feature type="domain" description="PKD" evidence="6">
    <location>
        <begin position="794"/>
        <end position="880"/>
    </location>
</feature>
<dbReference type="Gene3D" id="2.60.40.10">
    <property type="entry name" value="Immunoglobulins"/>
    <property type="match status" value="2"/>
</dbReference>
<keyword evidence="4" id="KW-0624">Polysaccharide degradation</keyword>
<evidence type="ECO:0000256" key="3">
    <source>
        <dbReference type="ARBA" id="ARBA00023295"/>
    </source>
</evidence>
<dbReference type="InterPro" id="IPR013320">
    <property type="entry name" value="ConA-like_dom_sf"/>
</dbReference>
<dbReference type="InterPro" id="IPR000601">
    <property type="entry name" value="PKD_dom"/>
</dbReference>
<reference evidence="8" key="1">
    <citation type="journal article" date="2014" name="Int. J. Syst. Evol. Microbiol.">
        <title>Complete genome sequence of Corynebacterium casei LMG S-19264T (=DSM 44701T), isolated from a smear-ripened cheese.</title>
        <authorList>
            <consortium name="US DOE Joint Genome Institute (JGI-PGF)"/>
            <person name="Walter F."/>
            <person name="Albersmeier A."/>
            <person name="Kalinowski J."/>
            <person name="Ruckert C."/>
        </authorList>
    </citation>
    <scope>NUCLEOTIDE SEQUENCE</scope>
    <source>
        <strain evidence="8">CGMCC 4.7398</strain>
    </source>
</reference>
<evidence type="ECO:0000259" key="7">
    <source>
        <dbReference type="PROSITE" id="PS50853"/>
    </source>
</evidence>
<dbReference type="InterPro" id="IPR022409">
    <property type="entry name" value="PKD/Chitinase_dom"/>
</dbReference>
<keyword evidence="1 5" id="KW-0732">Signal</keyword>
<dbReference type="Pfam" id="PF13385">
    <property type="entry name" value="Laminin_G_3"/>
    <property type="match status" value="1"/>
</dbReference>
<dbReference type="AlphaFoldDB" id="A0A919FU80"/>
<reference evidence="8" key="2">
    <citation type="submission" date="2020-09" db="EMBL/GenBank/DDBJ databases">
        <authorList>
            <person name="Sun Q."/>
            <person name="Zhou Y."/>
        </authorList>
    </citation>
    <scope>NUCLEOTIDE SEQUENCE</scope>
    <source>
        <strain evidence="8">CGMCC 4.7398</strain>
    </source>
</reference>
<dbReference type="InterPro" id="IPR013783">
    <property type="entry name" value="Ig-like_fold"/>
</dbReference>
<dbReference type="PROSITE" id="PS50093">
    <property type="entry name" value="PKD"/>
    <property type="match status" value="1"/>
</dbReference>
<dbReference type="SUPFAM" id="SSF49899">
    <property type="entry name" value="Concanavalin A-like lectins/glucanases"/>
    <property type="match status" value="1"/>
</dbReference>
<accession>A0A919FU80</accession>
<evidence type="ECO:0000256" key="4">
    <source>
        <dbReference type="ARBA" id="ARBA00023326"/>
    </source>
</evidence>
<dbReference type="Proteomes" id="UP000627369">
    <property type="component" value="Unassembled WGS sequence"/>
</dbReference>
<keyword evidence="3" id="KW-0378">Hydrolase</keyword>
<dbReference type="SUPFAM" id="SSF49299">
    <property type="entry name" value="PKD domain"/>
    <property type="match status" value="1"/>
</dbReference>
<dbReference type="InterPro" id="IPR011044">
    <property type="entry name" value="Quino_amine_DH_bsu"/>
</dbReference>
<dbReference type="SUPFAM" id="SSF49265">
    <property type="entry name" value="Fibronectin type III"/>
    <property type="match status" value="1"/>
</dbReference>
<keyword evidence="2" id="KW-1015">Disulfide bond</keyword>
<evidence type="ECO:0000259" key="6">
    <source>
        <dbReference type="PROSITE" id="PS50093"/>
    </source>
</evidence>
<evidence type="ECO:0000256" key="5">
    <source>
        <dbReference type="SAM" id="SignalP"/>
    </source>
</evidence>
<dbReference type="GO" id="GO:0000272">
    <property type="term" value="P:polysaccharide catabolic process"/>
    <property type="evidence" value="ECO:0007669"/>
    <property type="project" value="UniProtKB-KW"/>
</dbReference>
<dbReference type="InterPro" id="IPR006558">
    <property type="entry name" value="LamG-like"/>
</dbReference>
<dbReference type="InterPro" id="IPR035986">
    <property type="entry name" value="PKD_dom_sf"/>
</dbReference>
<dbReference type="Gene3D" id="2.80.10.50">
    <property type="match status" value="1"/>
</dbReference>
<keyword evidence="4" id="KW-0119">Carbohydrate metabolism</keyword>
<dbReference type="InterPro" id="IPR036116">
    <property type="entry name" value="FN3_sf"/>
</dbReference>
<dbReference type="Pfam" id="PF18911">
    <property type="entry name" value="PKD_4"/>
    <property type="match status" value="1"/>
</dbReference>
<dbReference type="Gene3D" id="2.60.120.200">
    <property type="match status" value="1"/>
</dbReference>
<evidence type="ECO:0000313" key="8">
    <source>
        <dbReference type="EMBL" id="GHH72533.1"/>
    </source>
</evidence>
<gene>
    <name evidence="8" type="ORF">GCM10017772_22270</name>
</gene>
<feature type="chain" id="PRO_5037380336" description="PKD domain-containing protein" evidence="5">
    <location>
        <begin position="34"/>
        <end position="1091"/>
    </location>
</feature>
<feature type="domain" description="Fibronectin type-III" evidence="7">
    <location>
        <begin position="462"/>
        <end position="559"/>
    </location>
</feature>
<dbReference type="RefSeq" id="WP_189669357.1">
    <property type="nucleotide sequence ID" value="NZ_BNAS01000003.1"/>
</dbReference>
<keyword evidence="9" id="KW-1185">Reference proteome</keyword>
<dbReference type="CDD" id="cd00146">
    <property type="entry name" value="PKD"/>
    <property type="match status" value="1"/>
</dbReference>
<evidence type="ECO:0008006" key="10">
    <source>
        <dbReference type="Google" id="ProtNLM"/>
    </source>
</evidence>
<proteinExistence type="predicted"/>
<dbReference type="SMART" id="SM00089">
    <property type="entry name" value="PKD"/>
    <property type="match status" value="1"/>
</dbReference>
<dbReference type="GO" id="GO:0016798">
    <property type="term" value="F:hydrolase activity, acting on glycosyl bonds"/>
    <property type="evidence" value="ECO:0007669"/>
    <property type="project" value="UniProtKB-KW"/>
</dbReference>
<dbReference type="PROSITE" id="PS50853">
    <property type="entry name" value="FN3"/>
    <property type="match status" value="1"/>
</dbReference>
<name>A0A919FU80_9MICO</name>
<feature type="signal peptide" evidence="5">
    <location>
        <begin position="1"/>
        <end position="33"/>
    </location>
</feature>
<evidence type="ECO:0000256" key="1">
    <source>
        <dbReference type="ARBA" id="ARBA00022729"/>
    </source>
</evidence>